<evidence type="ECO:0000313" key="3">
    <source>
        <dbReference type="Proteomes" id="UP000002357"/>
    </source>
</evidence>
<name>B5GRA3_STRCL</name>
<keyword evidence="3" id="KW-1185">Reference proteome</keyword>
<evidence type="ECO:0000313" key="2">
    <source>
        <dbReference type="EMBL" id="EFG03955.2"/>
    </source>
</evidence>
<reference evidence="2 3" key="1">
    <citation type="journal article" date="2010" name="Genome Biol. Evol.">
        <title>The sequence of a 1.8-mb bacterial linear plasmid reveals a rich evolutionary reservoir of secondary metabolic pathways.</title>
        <authorList>
            <person name="Medema M.H."/>
            <person name="Trefzer A."/>
            <person name="Kovalchuk A."/>
            <person name="van den Berg M."/>
            <person name="Mueller U."/>
            <person name="Heijne W."/>
            <person name="Wu L."/>
            <person name="Alam M.T."/>
            <person name="Ronning C.M."/>
            <person name="Nierman W.C."/>
            <person name="Bovenberg R.A.L."/>
            <person name="Breitling R."/>
            <person name="Takano E."/>
        </authorList>
    </citation>
    <scope>NUCLEOTIDE SEQUENCE [LARGE SCALE GENOMIC DNA]</scope>
    <source>
        <strain evidence="3">ATCC 27064 / DSM 738 / JCM 4710 / NBRC 13307 / NCIMB 12785 / NRRL 3585 / VKM Ac-602</strain>
        <plasmid evidence="2">pSCL4</plasmid>
    </source>
</reference>
<feature type="region of interest" description="Disordered" evidence="1">
    <location>
        <begin position="1"/>
        <end position="27"/>
    </location>
</feature>
<gene>
    <name evidence="2" type="ORF">SCLAV_p0465</name>
</gene>
<dbReference type="Proteomes" id="UP000002357">
    <property type="component" value="Plasmid pSCL4"/>
</dbReference>
<evidence type="ECO:0000256" key="1">
    <source>
        <dbReference type="SAM" id="MobiDB-lite"/>
    </source>
</evidence>
<proteinExistence type="predicted"/>
<dbReference type="AlphaFoldDB" id="B5GRA3"/>
<geneLocation type="plasmid" evidence="2 3">
    <name>pSCL4</name>
</geneLocation>
<dbReference type="EMBL" id="CM000914">
    <property type="protein sequence ID" value="EFG03955.2"/>
    <property type="molecule type" value="Genomic_DNA"/>
</dbReference>
<organism evidence="2 3">
    <name type="scientific">Streptomyces clavuligerus</name>
    <dbReference type="NCBI Taxonomy" id="1901"/>
    <lineage>
        <taxon>Bacteria</taxon>
        <taxon>Bacillati</taxon>
        <taxon>Actinomycetota</taxon>
        <taxon>Actinomycetes</taxon>
        <taxon>Kitasatosporales</taxon>
        <taxon>Streptomycetaceae</taxon>
        <taxon>Streptomyces</taxon>
    </lineage>
</organism>
<sequence>MGNRQRRRHHRVRNGIHGHEDRRGRVRHHLQREVREPARAHHDSLRGYQIRANSVIRSITKESFKVATGDAENNQNDRAFTFIVIG</sequence>
<feature type="compositionally biased region" description="Basic residues" evidence="1">
    <location>
        <begin position="1"/>
        <end position="16"/>
    </location>
</feature>
<accession>B5GRA3</accession>
<keyword evidence="2" id="KW-0614">Plasmid</keyword>
<protein>
    <submittedName>
        <fullName evidence="2">Uncharacterized protein</fullName>
    </submittedName>
</protein>